<dbReference type="Pfam" id="PF00890">
    <property type="entry name" value="FAD_binding_2"/>
    <property type="match status" value="1"/>
</dbReference>
<protein>
    <recommendedName>
        <fullName evidence="3">FAD-dependent oxidoreductase 2 FAD-binding domain-containing protein</fullName>
    </recommendedName>
</protein>
<evidence type="ECO:0000256" key="2">
    <source>
        <dbReference type="ARBA" id="ARBA00023002"/>
    </source>
</evidence>
<feature type="domain" description="FAD-dependent oxidoreductase 2 FAD-binding" evidence="3">
    <location>
        <begin position="5"/>
        <end position="35"/>
    </location>
</feature>
<proteinExistence type="predicted"/>
<reference evidence="4" key="1">
    <citation type="submission" date="2020-01" db="EMBL/GenBank/DDBJ databases">
        <authorList>
            <person name="Meier V. D."/>
            <person name="Meier V D."/>
        </authorList>
    </citation>
    <scope>NUCLEOTIDE SEQUENCE</scope>
    <source>
        <strain evidence="4">HLG_WM_MAG_03</strain>
    </source>
</reference>
<accession>A0A6S6S710</accession>
<dbReference type="InterPro" id="IPR003953">
    <property type="entry name" value="FAD-dep_OxRdtase_2_FAD-bd"/>
</dbReference>
<keyword evidence="2" id="KW-0560">Oxidoreductase</keyword>
<dbReference type="SUPFAM" id="SSF51905">
    <property type="entry name" value="FAD/NAD(P)-binding domain"/>
    <property type="match status" value="1"/>
</dbReference>
<name>A0A6S6S710_9BACT</name>
<evidence type="ECO:0000259" key="3">
    <source>
        <dbReference type="Pfam" id="PF00890"/>
    </source>
</evidence>
<keyword evidence="1" id="KW-0285">Flavoprotein</keyword>
<dbReference type="GO" id="GO:0016491">
    <property type="term" value="F:oxidoreductase activity"/>
    <property type="evidence" value="ECO:0007669"/>
    <property type="project" value="UniProtKB-KW"/>
</dbReference>
<sequence>MKNYDCIIIGAGAAGMMAAITAGKKDLTVLVLEKLP</sequence>
<feature type="non-terminal residue" evidence="4">
    <location>
        <position position="36"/>
    </location>
</feature>
<gene>
    <name evidence="4" type="ORF">HELGO_WM27891</name>
</gene>
<dbReference type="Gene3D" id="3.50.50.60">
    <property type="entry name" value="FAD/NAD(P)-binding domain"/>
    <property type="match status" value="1"/>
</dbReference>
<evidence type="ECO:0000256" key="1">
    <source>
        <dbReference type="ARBA" id="ARBA00022630"/>
    </source>
</evidence>
<evidence type="ECO:0000313" key="4">
    <source>
        <dbReference type="EMBL" id="CAA6798483.1"/>
    </source>
</evidence>
<dbReference type="InterPro" id="IPR036188">
    <property type="entry name" value="FAD/NAD-bd_sf"/>
</dbReference>
<organism evidence="4">
    <name type="scientific">uncultured Sulfurovum sp</name>
    <dbReference type="NCBI Taxonomy" id="269237"/>
    <lineage>
        <taxon>Bacteria</taxon>
        <taxon>Pseudomonadati</taxon>
        <taxon>Campylobacterota</taxon>
        <taxon>Epsilonproteobacteria</taxon>
        <taxon>Campylobacterales</taxon>
        <taxon>Sulfurovaceae</taxon>
        <taxon>Sulfurovum</taxon>
        <taxon>environmental samples</taxon>
    </lineage>
</organism>
<dbReference type="AlphaFoldDB" id="A0A6S6S710"/>
<dbReference type="EMBL" id="CACVAR010000006">
    <property type="protein sequence ID" value="CAA6798483.1"/>
    <property type="molecule type" value="Genomic_DNA"/>
</dbReference>